<dbReference type="PANTHER" id="PTHR14791">
    <property type="entry name" value="BOMB/KIRA PROTEINS"/>
    <property type="match status" value="1"/>
</dbReference>
<name>A0A1D1XGP1_9ARAE</name>
<evidence type="ECO:0000256" key="3">
    <source>
        <dbReference type="ARBA" id="ARBA00022553"/>
    </source>
</evidence>
<dbReference type="InterPro" id="IPR036020">
    <property type="entry name" value="WW_dom_sf"/>
</dbReference>
<comment type="subcellular location">
    <subcellularLocation>
        <location evidence="1">Cytoplasm</location>
    </subcellularLocation>
</comment>
<dbReference type="AlphaFoldDB" id="A0A1D1XGP1"/>
<feature type="non-terminal residue" evidence="6">
    <location>
        <position position="199"/>
    </location>
</feature>
<organism evidence="6">
    <name type="scientific">Anthurium amnicola</name>
    <dbReference type="NCBI Taxonomy" id="1678845"/>
    <lineage>
        <taxon>Eukaryota</taxon>
        <taxon>Viridiplantae</taxon>
        <taxon>Streptophyta</taxon>
        <taxon>Embryophyta</taxon>
        <taxon>Tracheophyta</taxon>
        <taxon>Spermatophyta</taxon>
        <taxon>Magnoliopsida</taxon>
        <taxon>Liliopsida</taxon>
        <taxon>Araceae</taxon>
        <taxon>Pothoideae</taxon>
        <taxon>Potheae</taxon>
        <taxon>Anthurium</taxon>
    </lineage>
</organism>
<dbReference type="Gene3D" id="2.20.70.10">
    <property type="match status" value="1"/>
</dbReference>
<evidence type="ECO:0000256" key="2">
    <source>
        <dbReference type="ARBA" id="ARBA00022490"/>
    </source>
</evidence>
<dbReference type="EMBL" id="GDJX01026367">
    <property type="protein sequence ID" value="JAT41569.1"/>
    <property type="molecule type" value="Transcribed_RNA"/>
</dbReference>
<dbReference type="PANTHER" id="PTHR14791:SF29">
    <property type="entry name" value="PROTEIN KIBRA"/>
    <property type="match status" value="1"/>
</dbReference>
<protein>
    <recommendedName>
        <fullName evidence="5">WW domain-containing protein</fullName>
    </recommendedName>
</protein>
<keyword evidence="2" id="KW-0963">Cytoplasm</keyword>
<sequence length="199" mass="20675">MAAPNIDMIAASLRRCSLGPTPPASPLPAGEGSPREGGACDAATAPEPQADDTLELNSEVALPYHWEQCLDLKTGKIYYINWNTGAKSTEDPRELAGLREVDDSDEGYADEDGDEADDEDDGAEDDEDSSQEEEAAGPGGDDDDSPAFSSFSSSTSSGDTTGGDGAGTGPVLVAAGCRVCMMYVMIPKWAAECPRCGGR</sequence>
<dbReference type="PROSITE" id="PS50020">
    <property type="entry name" value="WW_DOMAIN_2"/>
    <property type="match status" value="1"/>
</dbReference>
<dbReference type="InterPro" id="IPR001202">
    <property type="entry name" value="WW_dom"/>
</dbReference>
<evidence type="ECO:0000313" key="6">
    <source>
        <dbReference type="EMBL" id="JAT41569.1"/>
    </source>
</evidence>
<feature type="domain" description="WW" evidence="5">
    <location>
        <begin position="60"/>
        <end position="94"/>
    </location>
</feature>
<feature type="region of interest" description="Disordered" evidence="4">
    <location>
        <begin position="88"/>
        <end position="168"/>
    </location>
</feature>
<dbReference type="Pfam" id="PF00397">
    <property type="entry name" value="WW"/>
    <property type="match status" value="1"/>
</dbReference>
<feature type="compositionally biased region" description="Acidic residues" evidence="4">
    <location>
        <begin position="102"/>
        <end position="145"/>
    </location>
</feature>
<accession>A0A1D1XGP1</accession>
<evidence type="ECO:0000256" key="1">
    <source>
        <dbReference type="ARBA" id="ARBA00004496"/>
    </source>
</evidence>
<dbReference type="SUPFAM" id="SSF51045">
    <property type="entry name" value="WW domain"/>
    <property type="match status" value="1"/>
</dbReference>
<keyword evidence="3" id="KW-0597">Phosphoprotein</keyword>
<feature type="compositionally biased region" description="Basic and acidic residues" evidence="4">
    <location>
        <begin position="88"/>
        <end position="101"/>
    </location>
</feature>
<evidence type="ECO:0000256" key="4">
    <source>
        <dbReference type="SAM" id="MobiDB-lite"/>
    </source>
</evidence>
<reference evidence="6" key="1">
    <citation type="submission" date="2015-07" db="EMBL/GenBank/DDBJ databases">
        <title>Transcriptome Assembly of Anthurium amnicola.</title>
        <authorList>
            <person name="Suzuki J."/>
        </authorList>
    </citation>
    <scope>NUCLEOTIDE SEQUENCE</scope>
</reference>
<gene>
    <name evidence="6" type="ORF">g.106911</name>
</gene>
<evidence type="ECO:0000259" key="5">
    <source>
        <dbReference type="PROSITE" id="PS50020"/>
    </source>
</evidence>
<feature type="region of interest" description="Disordered" evidence="4">
    <location>
        <begin position="17"/>
        <end position="50"/>
    </location>
</feature>
<proteinExistence type="predicted"/>
<dbReference type="GO" id="GO:0005737">
    <property type="term" value="C:cytoplasm"/>
    <property type="evidence" value="ECO:0007669"/>
    <property type="project" value="UniProtKB-SubCell"/>
</dbReference>
<dbReference type="CDD" id="cd00201">
    <property type="entry name" value="WW"/>
    <property type="match status" value="1"/>
</dbReference>
<feature type="compositionally biased region" description="Low complexity" evidence="4">
    <location>
        <begin position="146"/>
        <end position="159"/>
    </location>
</feature>
<dbReference type="InterPro" id="IPR051105">
    <property type="entry name" value="WWC/KIBRA_Hippo_Reg"/>
</dbReference>